<evidence type="ECO:0000256" key="2">
    <source>
        <dbReference type="SAM" id="Phobius"/>
    </source>
</evidence>
<protein>
    <submittedName>
        <fullName evidence="3">Uncharacterized protein</fullName>
    </submittedName>
</protein>
<dbReference type="InParanoid" id="A0A5Q0BJQ9"/>
<dbReference type="AlphaFoldDB" id="A0A5Q0BJQ9"/>
<evidence type="ECO:0000313" key="3">
    <source>
        <dbReference type="EMBL" id="QFY43362.1"/>
    </source>
</evidence>
<proteinExistence type="predicted"/>
<organism evidence="3 4">
    <name type="scientific">Candidatus Methylospira mobilis</name>
    <dbReference type="NCBI Taxonomy" id="1808979"/>
    <lineage>
        <taxon>Bacteria</taxon>
        <taxon>Pseudomonadati</taxon>
        <taxon>Pseudomonadota</taxon>
        <taxon>Gammaproteobacteria</taxon>
        <taxon>Methylococcales</taxon>
        <taxon>Methylococcaceae</taxon>
        <taxon>Candidatus Methylospira</taxon>
    </lineage>
</organism>
<dbReference type="KEGG" id="mmob:F6R98_12660"/>
<accession>A0A5Q0BJQ9</accession>
<dbReference type="OrthoDB" id="5569757at2"/>
<keyword evidence="2" id="KW-0472">Membrane</keyword>
<evidence type="ECO:0000256" key="1">
    <source>
        <dbReference type="SAM" id="MobiDB-lite"/>
    </source>
</evidence>
<name>A0A5Q0BJQ9_9GAMM</name>
<dbReference type="Proteomes" id="UP000325755">
    <property type="component" value="Chromosome"/>
</dbReference>
<dbReference type="EMBL" id="CP044205">
    <property type="protein sequence ID" value="QFY43362.1"/>
    <property type="molecule type" value="Genomic_DNA"/>
</dbReference>
<reference evidence="3 4" key="1">
    <citation type="submission" date="2019-09" db="EMBL/GenBank/DDBJ databases">
        <title>Ecophysiology of the spiral-shaped methanotroph Methylospira mobilis as revealed by the complete genome sequence.</title>
        <authorList>
            <person name="Oshkin I.Y."/>
            <person name="Dedysh S.N."/>
            <person name="Miroshnikov K."/>
            <person name="Danilova O.V."/>
            <person name="Hakobyan A."/>
            <person name="Liesack W."/>
        </authorList>
    </citation>
    <scope>NUCLEOTIDE SEQUENCE [LARGE SCALE GENOMIC DNA]</scope>
    <source>
        <strain evidence="3 4">Shm1</strain>
    </source>
</reference>
<keyword evidence="2" id="KW-1133">Transmembrane helix</keyword>
<feature type="region of interest" description="Disordered" evidence="1">
    <location>
        <begin position="1"/>
        <end position="20"/>
    </location>
</feature>
<keyword evidence="4" id="KW-1185">Reference proteome</keyword>
<evidence type="ECO:0000313" key="4">
    <source>
        <dbReference type="Proteomes" id="UP000325755"/>
    </source>
</evidence>
<gene>
    <name evidence="3" type="ORF">F6R98_12660</name>
</gene>
<keyword evidence="2" id="KW-0812">Transmembrane</keyword>
<sequence length="133" mass="14688">MAAAVIDEYSDPPEKAADSKALKTERNTLPVAIMPELTGPGMREGDRLAVRLTEMSNEVAWLLVGAGIAGIILPGVLGTPFFVVGVLVLLPGRAARIERWRQKYSSSNAMNLALKQINRFLDDIDKRYPRRIR</sequence>
<feature type="transmembrane region" description="Helical" evidence="2">
    <location>
        <begin position="60"/>
        <end position="90"/>
    </location>
</feature>